<gene>
    <name evidence="2" type="ORF">PR048_001247</name>
</gene>
<feature type="region of interest" description="Disordered" evidence="1">
    <location>
        <begin position="72"/>
        <end position="96"/>
    </location>
</feature>
<dbReference type="PANTHER" id="PTHR46704:SF9">
    <property type="entry name" value="BHLH DOMAIN-CONTAINING PROTEIN"/>
    <property type="match status" value="1"/>
</dbReference>
<evidence type="ECO:0000313" key="2">
    <source>
        <dbReference type="EMBL" id="KAJ8895907.1"/>
    </source>
</evidence>
<feature type="compositionally biased region" description="Basic and acidic residues" evidence="1">
    <location>
        <begin position="125"/>
        <end position="145"/>
    </location>
</feature>
<comment type="caution">
    <text evidence="2">The sequence shown here is derived from an EMBL/GenBank/DDBJ whole genome shotgun (WGS) entry which is preliminary data.</text>
</comment>
<protein>
    <submittedName>
        <fullName evidence="2">Uncharacterized protein</fullName>
    </submittedName>
</protein>
<dbReference type="PANTHER" id="PTHR46704">
    <property type="entry name" value="CXC DOMAIN-CONTAINING PROTEIN-RELATED"/>
    <property type="match status" value="1"/>
</dbReference>
<reference evidence="2 3" key="1">
    <citation type="submission" date="2023-02" db="EMBL/GenBank/DDBJ databases">
        <title>LHISI_Scaffold_Assembly.</title>
        <authorList>
            <person name="Stuart O.P."/>
            <person name="Cleave R."/>
            <person name="Magrath M.J.L."/>
            <person name="Mikheyev A.S."/>
        </authorList>
    </citation>
    <scope>NUCLEOTIDE SEQUENCE [LARGE SCALE GENOMIC DNA]</scope>
    <source>
        <strain evidence="2">Daus_M_001</strain>
        <tissue evidence="2">Leg muscle</tissue>
    </source>
</reference>
<dbReference type="EMBL" id="JARBHB010000001">
    <property type="protein sequence ID" value="KAJ8895907.1"/>
    <property type="molecule type" value="Genomic_DNA"/>
</dbReference>
<feature type="region of interest" description="Disordered" evidence="1">
    <location>
        <begin position="110"/>
        <end position="145"/>
    </location>
</feature>
<dbReference type="Proteomes" id="UP001159363">
    <property type="component" value="Chromosome 1"/>
</dbReference>
<proteinExistence type="predicted"/>
<feature type="region of interest" description="Disordered" evidence="1">
    <location>
        <begin position="184"/>
        <end position="206"/>
    </location>
</feature>
<keyword evidence="3" id="KW-1185">Reference proteome</keyword>
<sequence>MWEGVEEAVGSHNKGLLGLVRQLAHGPSRIRRHPPSSPSSCVCDVEGRGEGGSSAVVGGGGALTSLAQTTRVSSGDANSRDNIPPHPDTFLGDNPAYTSSPGNLFTSFTDIINSPGGGSGGSPRRPADQRHRLARGDPDRDRAPIALVKDQRSDRLTTTAPLNGTEIIALTAFPDLCPRKDYTRPSTIKKDLSSEKKSEDSDLGTERRLRSSVTILPLKDSVIARALEWGDAWGEIIHARAVSVADLVAAEAKYHKQCRWLFASPGRGRAGDECRAFAFTKLYAYMDSAEDSQFLLSGLVETMKNFRTNNPNDSVCTTKYLKEKQNVPYGNSVFITELSGKSFIVKLKGSVSSIVHDKWYLDKKNTEEKENIRIVEATSDIIRRDIRSLVFDTKIYPAMESLDLGQLPEILKTFLNRVIQGEVVERMNTAIGEAMMSACRPRSYISPTVLGIGVYIHRHQASRQLVDILSSLSFSTSYEEVQNTNFRLWITTEQILGESKKGNIQYAFDNADFNIRTLTGHGTFHSMGSVRFITSAQNQESVTVNGLLYPPSADTIATRGKLQVNCYKKSALPGLKDINIRELATVSDATARSMKNAIAADIYKIAVLFILHFCLQLSSVNATSRVACNSSAWWIPSHGQLHGLCWIHNVWECVTEALWMQVYAKSSITHMISGHAFSRAVRAHMLTTQALITIILGIENLFRVYQEELHKLFLEVSTVEKIIPDAVESPMLVSFLASFERKCTALSEQSHTGNTCGRWTYCASLSDLKGLVIGNFIYSWRTCMLLDTHYAKLAHLYVQQME</sequence>
<name>A0ABQ9IGV4_9NEOP</name>
<accession>A0ABQ9IGV4</accession>
<evidence type="ECO:0000256" key="1">
    <source>
        <dbReference type="SAM" id="MobiDB-lite"/>
    </source>
</evidence>
<organism evidence="2 3">
    <name type="scientific">Dryococelus australis</name>
    <dbReference type="NCBI Taxonomy" id="614101"/>
    <lineage>
        <taxon>Eukaryota</taxon>
        <taxon>Metazoa</taxon>
        <taxon>Ecdysozoa</taxon>
        <taxon>Arthropoda</taxon>
        <taxon>Hexapoda</taxon>
        <taxon>Insecta</taxon>
        <taxon>Pterygota</taxon>
        <taxon>Neoptera</taxon>
        <taxon>Polyneoptera</taxon>
        <taxon>Phasmatodea</taxon>
        <taxon>Verophasmatodea</taxon>
        <taxon>Anareolatae</taxon>
        <taxon>Phasmatidae</taxon>
        <taxon>Eurycanthinae</taxon>
        <taxon>Dryococelus</taxon>
    </lineage>
</organism>
<evidence type="ECO:0000313" key="3">
    <source>
        <dbReference type="Proteomes" id="UP001159363"/>
    </source>
</evidence>
<feature type="compositionally biased region" description="Polar residues" evidence="1">
    <location>
        <begin position="72"/>
        <end position="81"/>
    </location>
</feature>